<evidence type="ECO:0000259" key="2">
    <source>
        <dbReference type="PROSITE" id="PS50943"/>
    </source>
</evidence>
<reference evidence="3 4" key="1">
    <citation type="submission" date="2020-08" db="EMBL/GenBank/DDBJ databases">
        <title>Functional genomics of gut bacteria from endangered species of beetles.</title>
        <authorList>
            <person name="Carlos-Shanley C."/>
        </authorList>
    </citation>
    <scope>NUCLEOTIDE SEQUENCE [LARGE SCALE GENOMIC DNA]</scope>
    <source>
        <strain evidence="3 4">S00198</strain>
    </source>
</reference>
<evidence type="ECO:0000313" key="4">
    <source>
        <dbReference type="Proteomes" id="UP000575083"/>
    </source>
</evidence>
<dbReference type="EMBL" id="JACHLK010000003">
    <property type="protein sequence ID" value="MBB6559345.1"/>
    <property type="molecule type" value="Genomic_DNA"/>
</dbReference>
<dbReference type="SUPFAM" id="SSF47413">
    <property type="entry name" value="lambda repressor-like DNA-binding domains"/>
    <property type="match status" value="1"/>
</dbReference>
<comment type="caution">
    <text evidence="3">The sequence shown here is derived from an EMBL/GenBank/DDBJ whole genome shotgun (WGS) entry which is preliminary data.</text>
</comment>
<dbReference type="InterPro" id="IPR001387">
    <property type="entry name" value="Cro/C1-type_HTH"/>
</dbReference>
<dbReference type="Proteomes" id="UP000575083">
    <property type="component" value="Unassembled WGS sequence"/>
</dbReference>
<dbReference type="SMART" id="SM00530">
    <property type="entry name" value="HTH_XRE"/>
    <property type="match status" value="1"/>
</dbReference>
<feature type="domain" description="HTH cro/C1-type" evidence="2">
    <location>
        <begin position="87"/>
        <end position="142"/>
    </location>
</feature>
<gene>
    <name evidence="3" type="ORF">HNP48_002012</name>
</gene>
<evidence type="ECO:0000256" key="1">
    <source>
        <dbReference type="SAM" id="Coils"/>
    </source>
</evidence>
<keyword evidence="1" id="KW-0175">Coiled coil</keyword>
<dbReference type="GO" id="GO:0003677">
    <property type="term" value="F:DNA binding"/>
    <property type="evidence" value="ECO:0007669"/>
    <property type="project" value="UniProtKB-KW"/>
</dbReference>
<dbReference type="InterPro" id="IPR010982">
    <property type="entry name" value="Lambda_DNA-bd_dom_sf"/>
</dbReference>
<name>A0A7X0PCE5_9BURK</name>
<feature type="coiled-coil region" evidence="1">
    <location>
        <begin position="24"/>
        <end position="58"/>
    </location>
</feature>
<dbReference type="RefSeq" id="WP_184856761.1">
    <property type="nucleotide sequence ID" value="NZ_JACHLK010000003.1"/>
</dbReference>
<dbReference type="Gene3D" id="1.10.260.40">
    <property type="entry name" value="lambda repressor-like DNA-binding domains"/>
    <property type="match status" value="1"/>
</dbReference>
<organism evidence="3 4">
    <name type="scientific">Acidovorax soli</name>
    <dbReference type="NCBI Taxonomy" id="592050"/>
    <lineage>
        <taxon>Bacteria</taxon>
        <taxon>Pseudomonadati</taxon>
        <taxon>Pseudomonadota</taxon>
        <taxon>Betaproteobacteria</taxon>
        <taxon>Burkholderiales</taxon>
        <taxon>Comamonadaceae</taxon>
        <taxon>Acidovorax</taxon>
    </lineage>
</organism>
<proteinExistence type="predicted"/>
<sequence>MTTFSNAFRSEVVRMARKELKPELQGMRKSLTAHRSEIAALKREVKSLTSQLKTAQRQAKAPVKAAVEEEAPARIGGRKWVFKPEALAAKRKEFGLSAKEMGKLLQAGHLSVYRWESGKAYPRAAQLERIHEVLGLGKRKALALLAEAQ</sequence>
<dbReference type="AlphaFoldDB" id="A0A7X0PCE5"/>
<keyword evidence="4" id="KW-1185">Reference proteome</keyword>
<protein>
    <submittedName>
        <fullName evidence="3">DNA-binding transcriptional regulator YiaG</fullName>
    </submittedName>
</protein>
<dbReference type="Pfam" id="PF01381">
    <property type="entry name" value="HTH_3"/>
    <property type="match status" value="1"/>
</dbReference>
<evidence type="ECO:0000313" key="3">
    <source>
        <dbReference type="EMBL" id="MBB6559345.1"/>
    </source>
</evidence>
<dbReference type="CDD" id="cd00093">
    <property type="entry name" value="HTH_XRE"/>
    <property type="match status" value="1"/>
</dbReference>
<keyword evidence="3" id="KW-0238">DNA-binding</keyword>
<dbReference type="PROSITE" id="PS50943">
    <property type="entry name" value="HTH_CROC1"/>
    <property type="match status" value="1"/>
</dbReference>
<accession>A0A7X0PCE5</accession>